<feature type="region of interest" description="Disordered" evidence="1">
    <location>
        <begin position="1"/>
        <end position="37"/>
    </location>
</feature>
<comment type="caution">
    <text evidence="2">The sequence shown here is derived from an EMBL/GenBank/DDBJ whole genome shotgun (WGS) entry which is preliminary data.</text>
</comment>
<reference evidence="2 3" key="1">
    <citation type="journal article" date="2021" name="Commun. Biol.">
        <title>The genome of Shorea leprosula (Dipterocarpaceae) highlights the ecological relevance of drought in aseasonal tropical rainforests.</title>
        <authorList>
            <person name="Ng K.K.S."/>
            <person name="Kobayashi M.J."/>
            <person name="Fawcett J.A."/>
            <person name="Hatakeyama M."/>
            <person name="Paape T."/>
            <person name="Ng C.H."/>
            <person name="Ang C.C."/>
            <person name="Tnah L.H."/>
            <person name="Lee C.T."/>
            <person name="Nishiyama T."/>
            <person name="Sese J."/>
            <person name="O'Brien M.J."/>
            <person name="Copetti D."/>
            <person name="Mohd Noor M.I."/>
            <person name="Ong R.C."/>
            <person name="Putra M."/>
            <person name="Sireger I.Z."/>
            <person name="Indrioko S."/>
            <person name="Kosugi Y."/>
            <person name="Izuno A."/>
            <person name="Isagi Y."/>
            <person name="Lee S.L."/>
            <person name="Shimizu K.K."/>
        </authorList>
    </citation>
    <scope>NUCLEOTIDE SEQUENCE [LARGE SCALE GENOMIC DNA]</scope>
    <source>
        <strain evidence="2">214</strain>
    </source>
</reference>
<protein>
    <submittedName>
        <fullName evidence="2">Uncharacterized protein</fullName>
    </submittedName>
</protein>
<keyword evidence="3" id="KW-1185">Reference proteome</keyword>
<evidence type="ECO:0000256" key="1">
    <source>
        <dbReference type="SAM" id="MobiDB-lite"/>
    </source>
</evidence>
<feature type="compositionally biased region" description="Polar residues" evidence="1">
    <location>
        <begin position="1"/>
        <end position="26"/>
    </location>
</feature>
<gene>
    <name evidence="2" type="ORF">SLEP1_g33389</name>
</gene>
<evidence type="ECO:0000313" key="3">
    <source>
        <dbReference type="Proteomes" id="UP001054252"/>
    </source>
</evidence>
<proteinExistence type="predicted"/>
<organism evidence="2 3">
    <name type="scientific">Rubroshorea leprosula</name>
    <dbReference type="NCBI Taxonomy" id="152421"/>
    <lineage>
        <taxon>Eukaryota</taxon>
        <taxon>Viridiplantae</taxon>
        <taxon>Streptophyta</taxon>
        <taxon>Embryophyta</taxon>
        <taxon>Tracheophyta</taxon>
        <taxon>Spermatophyta</taxon>
        <taxon>Magnoliopsida</taxon>
        <taxon>eudicotyledons</taxon>
        <taxon>Gunneridae</taxon>
        <taxon>Pentapetalae</taxon>
        <taxon>rosids</taxon>
        <taxon>malvids</taxon>
        <taxon>Malvales</taxon>
        <taxon>Dipterocarpaceae</taxon>
        <taxon>Rubroshorea</taxon>
    </lineage>
</organism>
<dbReference type="AlphaFoldDB" id="A0AAV5KGG0"/>
<evidence type="ECO:0000313" key="2">
    <source>
        <dbReference type="EMBL" id="GKV23687.1"/>
    </source>
</evidence>
<dbReference type="Proteomes" id="UP001054252">
    <property type="component" value="Unassembled WGS sequence"/>
</dbReference>
<dbReference type="EMBL" id="BPVZ01000063">
    <property type="protein sequence ID" value="GKV23687.1"/>
    <property type="molecule type" value="Genomic_DNA"/>
</dbReference>
<sequence>MPTETQDPVSDISSSPSKAQEQQNQDATEDPKEDGMAGLEFQLDVGIDTATRLANLRGSSS</sequence>
<name>A0AAV5KGG0_9ROSI</name>
<accession>A0AAV5KGG0</accession>